<sequence length="109" mass="12295">MPALPEQIKCERCEKMKKLRNFSQKRLHDAQRKMRAGSPPTTICIPCTGGPAQELQCFGCDVWKDLEDFSKSQRKAPDTAKCSSCIKEQVELEPVDSSAQWDDSSDCEI</sequence>
<organism evidence="2 3">
    <name type="scientific">Phyllosticta citribraziliensis</name>
    <dbReference type="NCBI Taxonomy" id="989973"/>
    <lineage>
        <taxon>Eukaryota</taxon>
        <taxon>Fungi</taxon>
        <taxon>Dikarya</taxon>
        <taxon>Ascomycota</taxon>
        <taxon>Pezizomycotina</taxon>
        <taxon>Dothideomycetes</taxon>
        <taxon>Dothideomycetes incertae sedis</taxon>
        <taxon>Botryosphaeriales</taxon>
        <taxon>Phyllostictaceae</taxon>
        <taxon>Phyllosticta</taxon>
    </lineage>
</organism>
<accession>A0ABR1M885</accession>
<dbReference type="Proteomes" id="UP001360953">
    <property type="component" value="Unassembled WGS sequence"/>
</dbReference>
<reference evidence="2 3" key="1">
    <citation type="submission" date="2024-04" db="EMBL/GenBank/DDBJ databases">
        <title>Phyllosticta paracitricarpa is synonymous to the EU quarantine fungus P. citricarpa based on phylogenomic analyses.</title>
        <authorList>
            <consortium name="Lawrence Berkeley National Laboratory"/>
            <person name="Van ingen-buijs V.A."/>
            <person name="Van westerhoven A.C."/>
            <person name="Haridas S."/>
            <person name="Skiadas P."/>
            <person name="Martin F."/>
            <person name="Groenewald J.Z."/>
            <person name="Crous P.W."/>
            <person name="Seidl M.F."/>
        </authorList>
    </citation>
    <scope>NUCLEOTIDE SEQUENCE [LARGE SCALE GENOMIC DNA]</scope>
    <source>
        <strain evidence="2 3">CPC 17464</strain>
    </source>
</reference>
<dbReference type="RefSeq" id="XP_066659322.1">
    <property type="nucleotide sequence ID" value="XM_066798583.1"/>
</dbReference>
<protein>
    <submittedName>
        <fullName evidence="2">Stc1 domain-containing protein</fullName>
    </submittedName>
</protein>
<name>A0ABR1M885_9PEZI</name>
<proteinExistence type="predicted"/>
<dbReference type="EMBL" id="JBBPEH010000001">
    <property type="protein sequence ID" value="KAK7544087.1"/>
    <property type="molecule type" value="Genomic_DNA"/>
</dbReference>
<dbReference type="InterPro" id="IPR024630">
    <property type="entry name" value="Stc1"/>
</dbReference>
<feature type="domain" description="Stc1" evidence="1">
    <location>
        <begin position="9"/>
        <end position="86"/>
    </location>
</feature>
<evidence type="ECO:0000259" key="1">
    <source>
        <dbReference type="Pfam" id="PF12898"/>
    </source>
</evidence>
<dbReference type="Pfam" id="PF12898">
    <property type="entry name" value="Stc1"/>
    <property type="match status" value="1"/>
</dbReference>
<dbReference type="GeneID" id="92031489"/>
<gene>
    <name evidence="2" type="ORF">J3D65DRAFT_608466</name>
</gene>
<evidence type="ECO:0000313" key="2">
    <source>
        <dbReference type="EMBL" id="KAK7544087.1"/>
    </source>
</evidence>
<comment type="caution">
    <text evidence="2">The sequence shown here is derived from an EMBL/GenBank/DDBJ whole genome shotgun (WGS) entry which is preliminary data.</text>
</comment>
<keyword evidence="3" id="KW-1185">Reference proteome</keyword>
<evidence type="ECO:0000313" key="3">
    <source>
        <dbReference type="Proteomes" id="UP001360953"/>
    </source>
</evidence>